<feature type="region of interest" description="Disordered" evidence="1">
    <location>
        <begin position="48"/>
        <end position="68"/>
    </location>
</feature>
<gene>
    <name evidence="2" type="ORF">WDK88_21395</name>
</gene>
<reference evidence="2" key="2">
    <citation type="submission" date="2024-03" db="EMBL/GenBank/DDBJ databases">
        <authorList>
            <person name="Bromfield E.S.P."/>
            <person name="Cloutier S."/>
        </authorList>
    </citation>
    <scope>NUCLEOTIDE SEQUENCE</scope>
    <source>
        <strain evidence="2">5S5</strain>
    </source>
</reference>
<sequence length="68" mass="7186">MLSDPKAATQSDAPLDVPLETVWSILEAANELGDTNTVDACRRVIDANLRGDAPDSPTSPRSPHSSPD</sequence>
<feature type="compositionally biased region" description="Low complexity" evidence="1">
    <location>
        <begin position="54"/>
        <end position="68"/>
    </location>
</feature>
<evidence type="ECO:0000313" key="3">
    <source>
        <dbReference type="Proteomes" id="UP001432046"/>
    </source>
</evidence>
<reference evidence="2" key="1">
    <citation type="journal article" date="2021" name="Int. J. Syst. Evol. Microbiol.">
        <title>Bradyrhizobium septentrionale sp. nov. (sv. septentrionale) and Bradyrhizobium quebecense sp. nov. (sv. septentrionale) associated with legumes native to Canada possess rearranged symbiosis genes and numerous insertion sequences.</title>
        <authorList>
            <person name="Bromfield E.S.P."/>
            <person name="Cloutier S."/>
        </authorList>
    </citation>
    <scope>NUCLEOTIDE SEQUENCE</scope>
    <source>
        <strain evidence="2">5S5</strain>
    </source>
</reference>
<proteinExistence type="predicted"/>
<name>A0ABZ2PCQ6_9BRAD</name>
<dbReference type="Proteomes" id="UP001432046">
    <property type="component" value="Chromosome"/>
</dbReference>
<keyword evidence="3" id="KW-1185">Reference proteome</keyword>
<evidence type="ECO:0000256" key="1">
    <source>
        <dbReference type="SAM" id="MobiDB-lite"/>
    </source>
</evidence>
<accession>A0ABZ2PCQ6</accession>
<evidence type="ECO:0000313" key="2">
    <source>
        <dbReference type="EMBL" id="WXC83946.1"/>
    </source>
</evidence>
<dbReference type="RefSeq" id="WP_338834862.1">
    <property type="nucleotide sequence ID" value="NZ_CP147711.1"/>
</dbReference>
<organism evidence="2 3">
    <name type="scientific">Bradyrhizobium septentrionale</name>
    <dbReference type="NCBI Taxonomy" id="1404411"/>
    <lineage>
        <taxon>Bacteria</taxon>
        <taxon>Pseudomonadati</taxon>
        <taxon>Pseudomonadota</taxon>
        <taxon>Alphaproteobacteria</taxon>
        <taxon>Hyphomicrobiales</taxon>
        <taxon>Nitrobacteraceae</taxon>
        <taxon>Bradyrhizobium</taxon>
    </lineage>
</organism>
<protein>
    <submittedName>
        <fullName evidence="2">Uncharacterized protein</fullName>
    </submittedName>
</protein>
<dbReference type="EMBL" id="CP147711">
    <property type="protein sequence ID" value="WXC83946.1"/>
    <property type="molecule type" value="Genomic_DNA"/>
</dbReference>